<dbReference type="InterPro" id="IPR002220">
    <property type="entry name" value="DapA-like"/>
</dbReference>
<dbReference type="InterPro" id="IPR013785">
    <property type="entry name" value="Aldolase_TIM"/>
</dbReference>
<dbReference type="SMART" id="SM01130">
    <property type="entry name" value="DHDPS"/>
    <property type="match status" value="1"/>
</dbReference>
<reference evidence="6" key="1">
    <citation type="submission" date="2017-01" db="EMBL/GenBank/DDBJ databases">
        <authorList>
            <person name="Varghese N."/>
            <person name="Submissions S."/>
        </authorList>
    </citation>
    <scope>NUCLEOTIDE SEQUENCE [LARGE SCALE GENOMIC DNA]</scope>
    <source>
        <strain evidence="6">ASpG1</strain>
    </source>
</reference>
<dbReference type="Pfam" id="PF00701">
    <property type="entry name" value="DHDPS"/>
    <property type="match status" value="1"/>
</dbReference>
<organism evidence="5 6">
    <name type="scientific">Alkalispirochaeta americana</name>
    <dbReference type="NCBI Taxonomy" id="159291"/>
    <lineage>
        <taxon>Bacteria</taxon>
        <taxon>Pseudomonadati</taxon>
        <taxon>Spirochaetota</taxon>
        <taxon>Spirochaetia</taxon>
        <taxon>Spirochaetales</taxon>
        <taxon>Spirochaetaceae</taxon>
        <taxon>Alkalispirochaeta</taxon>
    </lineage>
</organism>
<evidence type="ECO:0000313" key="5">
    <source>
        <dbReference type="EMBL" id="SIQ91260.1"/>
    </source>
</evidence>
<dbReference type="NCBIfam" id="NF003164">
    <property type="entry name" value="PRK04147.1"/>
    <property type="match status" value="1"/>
</dbReference>
<feature type="active site" description="Schiff-base intermediate with substrate" evidence="3">
    <location>
        <position position="164"/>
    </location>
</feature>
<evidence type="ECO:0000256" key="3">
    <source>
        <dbReference type="PIRSR" id="PIRSR001365-1"/>
    </source>
</evidence>
<dbReference type="AlphaFoldDB" id="A0A1N6WMK8"/>
<dbReference type="Proteomes" id="UP000186400">
    <property type="component" value="Unassembled WGS sequence"/>
</dbReference>
<dbReference type="Gene3D" id="3.20.20.70">
    <property type="entry name" value="Aldolase class I"/>
    <property type="match status" value="1"/>
</dbReference>
<dbReference type="GO" id="GO:0019262">
    <property type="term" value="P:N-acetylneuraminate catabolic process"/>
    <property type="evidence" value="ECO:0007669"/>
    <property type="project" value="TreeGrafter"/>
</dbReference>
<dbReference type="RefSeq" id="WP_076489672.1">
    <property type="nucleotide sequence ID" value="NZ_FTMS01000018.1"/>
</dbReference>
<accession>A0A1N6WMK8</accession>
<dbReference type="PRINTS" id="PR00146">
    <property type="entry name" value="DHPICSNTHASE"/>
</dbReference>
<dbReference type="STRING" id="159291.SAMN05920897_1189"/>
<proteinExistence type="inferred from homology"/>
<evidence type="ECO:0000256" key="1">
    <source>
        <dbReference type="ARBA" id="ARBA00023239"/>
    </source>
</evidence>
<evidence type="ECO:0000256" key="2">
    <source>
        <dbReference type="PIRNR" id="PIRNR001365"/>
    </source>
</evidence>
<keyword evidence="6" id="KW-1185">Reference proteome</keyword>
<dbReference type="EMBL" id="FTMS01000018">
    <property type="protein sequence ID" value="SIQ91260.1"/>
    <property type="molecule type" value="Genomic_DNA"/>
</dbReference>
<evidence type="ECO:0000313" key="6">
    <source>
        <dbReference type="Proteomes" id="UP000186400"/>
    </source>
</evidence>
<dbReference type="PANTHER" id="PTHR42849:SF1">
    <property type="entry name" value="N-ACETYLNEURAMINATE LYASE"/>
    <property type="match status" value="1"/>
</dbReference>
<evidence type="ECO:0000256" key="4">
    <source>
        <dbReference type="PIRSR" id="PIRSR001365-2"/>
    </source>
</evidence>
<comment type="similarity">
    <text evidence="2">Belongs to the DapA family.</text>
</comment>
<dbReference type="SUPFAM" id="SSF51569">
    <property type="entry name" value="Aldolase"/>
    <property type="match status" value="1"/>
</dbReference>
<dbReference type="OrthoDB" id="9782828at2"/>
<name>A0A1N6WMK8_9SPIO</name>
<dbReference type="PIRSF" id="PIRSF001365">
    <property type="entry name" value="DHDPS"/>
    <property type="match status" value="1"/>
</dbReference>
<protein>
    <submittedName>
        <fullName evidence="5">N-acetylneuraminate lyase</fullName>
    </submittedName>
</protein>
<feature type="active site" description="Proton donor/acceptor" evidence="3">
    <location>
        <position position="136"/>
    </location>
</feature>
<sequence>MSALPGGIIPALLTPVDSRGDILRDHLVSLLEYTLDCGVSGFYVGGSTGECFLMSVSQRKEVLSIASETVSGRVPLIAHIGAQNVDDSFYLAEEAHALGYSAISAVTPYYYGFSFQEVFSYYQELCQISQLPMVMYFIPALTGRTFTSQEIARLAAIPGLEGIKFTDGDLFKLERLRGQLPDFVIYSGYDELLLPSLSLGVNGAIGSTYNVTAPLVIALWESFREGDLARAGHLQRELNTIIEMLVGNNLYPTLKDLLARRGLGGGLCRRPFLPLTASQKEESARIDTHITRVISSLG</sequence>
<dbReference type="GO" id="GO:0008747">
    <property type="term" value="F:N-acetylneuraminate lyase activity"/>
    <property type="evidence" value="ECO:0007669"/>
    <property type="project" value="TreeGrafter"/>
</dbReference>
<feature type="binding site" evidence="4">
    <location>
        <position position="205"/>
    </location>
    <ligand>
        <name>pyruvate</name>
        <dbReference type="ChEBI" id="CHEBI:15361"/>
    </ligand>
</feature>
<feature type="binding site" evidence="4">
    <location>
        <position position="48"/>
    </location>
    <ligand>
        <name>pyruvate</name>
        <dbReference type="ChEBI" id="CHEBI:15361"/>
    </ligand>
</feature>
<keyword evidence="1 2" id="KW-0456">Lyase</keyword>
<dbReference type="GO" id="GO:0005829">
    <property type="term" value="C:cytosol"/>
    <property type="evidence" value="ECO:0007669"/>
    <property type="project" value="TreeGrafter"/>
</dbReference>
<gene>
    <name evidence="5" type="ORF">SAMN05920897_1189</name>
</gene>
<dbReference type="PANTHER" id="PTHR42849">
    <property type="entry name" value="N-ACETYLNEURAMINATE LYASE"/>
    <property type="match status" value="1"/>
</dbReference>